<dbReference type="GO" id="GO:0003677">
    <property type="term" value="F:DNA binding"/>
    <property type="evidence" value="ECO:0007669"/>
    <property type="project" value="UniProtKB-KW"/>
</dbReference>
<dbReference type="Proteomes" id="UP000280296">
    <property type="component" value="Unassembled WGS sequence"/>
</dbReference>
<accession>A0A432ML73</accession>
<evidence type="ECO:0000313" key="3">
    <source>
        <dbReference type="Proteomes" id="UP000280296"/>
    </source>
</evidence>
<dbReference type="AlphaFoldDB" id="A0A432ML73"/>
<sequence>MDNQRKNIKSDFMGVMDISVILGLSKSVVYRLIHSGELPSYKVGGTIKVKADDFQTYMERCRQG</sequence>
<reference evidence="2 3" key="2">
    <citation type="submission" date="2019-01" db="EMBL/GenBank/DDBJ databases">
        <title>Tautonia sociabilis, a novel thermotolerant planctomycete of Isosphaeraceae family, isolated from a 4000 m deep subterranean habitat.</title>
        <authorList>
            <person name="Kovaleva O.L."/>
            <person name="Elcheninov A.G."/>
            <person name="Van Heerden E."/>
            <person name="Toshchakov S.V."/>
            <person name="Novikov A."/>
            <person name="Bonch-Osmolovskaya E.A."/>
            <person name="Kublanov I.V."/>
        </authorList>
    </citation>
    <scope>NUCLEOTIDE SEQUENCE [LARGE SCALE GENOMIC DNA]</scope>
    <source>
        <strain evidence="2 3">GM2012</strain>
    </source>
</reference>
<dbReference type="OrthoDB" id="1853825at2"/>
<name>A0A432ML73_9BACT</name>
<dbReference type="RefSeq" id="WP_126724883.1">
    <property type="nucleotide sequence ID" value="NZ_RYZH01000013.1"/>
</dbReference>
<protein>
    <submittedName>
        <fullName evidence="2">DNA-binding protein</fullName>
    </submittedName>
</protein>
<dbReference type="EMBL" id="RYZH01000013">
    <property type="protein sequence ID" value="RUL88173.1"/>
    <property type="molecule type" value="Genomic_DNA"/>
</dbReference>
<dbReference type="NCBIfam" id="TIGR01764">
    <property type="entry name" value="excise"/>
    <property type="match status" value="1"/>
</dbReference>
<keyword evidence="3" id="KW-1185">Reference proteome</keyword>
<feature type="domain" description="Helix-turn-helix" evidence="1">
    <location>
        <begin position="17"/>
        <end position="62"/>
    </location>
</feature>
<keyword evidence="2" id="KW-0238">DNA-binding</keyword>
<dbReference type="Pfam" id="PF12728">
    <property type="entry name" value="HTH_17"/>
    <property type="match status" value="1"/>
</dbReference>
<proteinExistence type="predicted"/>
<comment type="caution">
    <text evidence="2">The sequence shown here is derived from an EMBL/GenBank/DDBJ whole genome shotgun (WGS) entry which is preliminary data.</text>
</comment>
<reference evidence="2 3" key="1">
    <citation type="submission" date="2018-12" db="EMBL/GenBank/DDBJ databases">
        <authorList>
            <person name="Toschakov S.V."/>
        </authorList>
    </citation>
    <scope>NUCLEOTIDE SEQUENCE [LARGE SCALE GENOMIC DNA]</scope>
    <source>
        <strain evidence="2 3">GM2012</strain>
    </source>
</reference>
<evidence type="ECO:0000313" key="2">
    <source>
        <dbReference type="EMBL" id="RUL88173.1"/>
    </source>
</evidence>
<organism evidence="2 3">
    <name type="scientific">Tautonia sociabilis</name>
    <dbReference type="NCBI Taxonomy" id="2080755"/>
    <lineage>
        <taxon>Bacteria</taxon>
        <taxon>Pseudomonadati</taxon>
        <taxon>Planctomycetota</taxon>
        <taxon>Planctomycetia</taxon>
        <taxon>Isosphaerales</taxon>
        <taxon>Isosphaeraceae</taxon>
        <taxon>Tautonia</taxon>
    </lineage>
</organism>
<dbReference type="InterPro" id="IPR010093">
    <property type="entry name" value="SinI_DNA-bd"/>
</dbReference>
<gene>
    <name evidence="2" type="ORF">TsocGM_08535</name>
</gene>
<evidence type="ECO:0000259" key="1">
    <source>
        <dbReference type="Pfam" id="PF12728"/>
    </source>
</evidence>
<dbReference type="InterPro" id="IPR041657">
    <property type="entry name" value="HTH_17"/>
</dbReference>